<gene>
    <name evidence="1" type="ORF">CAUPRSCDRAFT_12525</name>
</gene>
<dbReference type="Proteomes" id="UP000268535">
    <property type="component" value="Unassembled WGS sequence"/>
</dbReference>
<protein>
    <submittedName>
        <fullName evidence="1">Uncharacterized protein</fullName>
    </submittedName>
</protein>
<accession>A0A4P9WWZ4</accession>
<evidence type="ECO:0000313" key="2">
    <source>
        <dbReference type="Proteomes" id="UP000268535"/>
    </source>
</evidence>
<evidence type="ECO:0000313" key="1">
    <source>
        <dbReference type="EMBL" id="RKO95776.1"/>
    </source>
</evidence>
<sequence length="195" mass="21398">MNWLDHINSPRHLSALGKDTKVERASYEDVKRRLDRLAQTLAANRPPTRPCKRCLCLLVNVRQVSPDSELGFMLDGCWHANDSPVAFDFCVMGDFIVGGTVDADRSVVCSARGTRRAGAGGRGLCGSTQKGAQEAVDPAQSAGCDGIARPPCGRRERYRGHDGLWRLWIYQTLNRRQSIGPTLSWRDTMGLGAGN</sequence>
<dbReference type="AlphaFoldDB" id="A0A4P9WWZ4"/>
<name>A0A4P9WWZ4_9FUNG</name>
<reference evidence="2" key="1">
    <citation type="journal article" date="2018" name="Nat. Microbiol.">
        <title>Leveraging single-cell genomics to expand the fungal tree of life.</title>
        <authorList>
            <person name="Ahrendt S.R."/>
            <person name="Quandt C.A."/>
            <person name="Ciobanu D."/>
            <person name="Clum A."/>
            <person name="Salamov A."/>
            <person name="Andreopoulos B."/>
            <person name="Cheng J.F."/>
            <person name="Woyke T."/>
            <person name="Pelin A."/>
            <person name="Henrissat B."/>
            <person name="Reynolds N.K."/>
            <person name="Benny G.L."/>
            <person name="Smith M.E."/>
            <person name="James T.Y."/>
            <person name="Grigoriev I.V."/>
        </authorList>
    </citation>
    <scope>NUCLEOTIDE SEQUENCE [LARGE SCALE GENOMIC DNA]</scope>
    <source>
        <strain evidence="2">ATCC 52028</strain>
    </source>
</reference>
<organism evidence="1 2">
    <name type="scientific">Caulochytrium protostelioides</name>
    <dbReference type="NCBI Taxonomy" id="1555241"/>
    <lineage>
        <taxon>Eukaryota</taxon>
        <taxon>Fungi</taxon>
        <taxon>Fungi incertae sedis</taxon>
        <taxon>Chytridiomycota</taxon>
        <taxon>Chytridiomycota incertae sedis</taxon>
        <taxon>Chytridiomycetes</taxon>
        <taxon>Caulochytriales</taxon>
        <taxon>Caulochytriaceae</taxon>
        <taxon>Caulochytrium</taxon>
    </lineage>
</organism>
<dbReference type="EMBL" id="ML010940">
    <property type="protein sequence ID" value="RKO95776.1"/>
    <property type="molecule type" value="Genomic_DNA"/>
</dbReference>
<proteinExistence type="predicted"/>